<feature type="domain" description="Helicase C-terminal" evidence="11">
    <location>
        <begin position="648"/>
        <end position="814"/>
    </location>
</feature>
<dbReference type="SMART" id="SM00490">
    <property type="entry name" value="HELICc"/>
    <property type="match status" value="1"/>
</dbReference>
<evidence type="ECO:0000256" key="4">
    <source>
        <dbReference type="ARBA" id="ARBA00022806"/>
    </source>
</evidence>
<dbReference type="STRING" id="313628.LNTAR_15267"/>
<evidence type="ECO:0000256" key="5">
    <source>
        <dbReference type="ARBA" id="ARBA00022840"/>
    </source>
</evidence>
<evidence type="ECO:0000256" key="2">
    <source>
        <dbReference type="ARBA" id="ARBA00022741"/>
    </source>
</evidence>
<name>A6DRH8_9BACT</name>
<dbReference type="Pfam" id="PF00271">
    <property type="entry name" value="Helicase_C"/>
    <property type="match status" value="1"/>
</dbReference>
<dbReference type="SUPFAM" id="SSF52540">
    <property type="entry name" value="P-loop containing nucleoside triphosphate hydrolases"/>
    <property type="match status" value="1"/>
</dbReference>
<dbReference type="GO" id="GO:0043138">
    <property type="term" value="F:3'-5' DNA helicase activity"/>
    <property type="evidence" value="ECO:0007669"/>
    <property type="project" value="UniProtKB-EC"/>
</dbReference>
<organism evidence="12 13">
    <name type="scientific">Lentisphaera araneosa HTCC2155</name>
    <dbReference type="NCBI Taxonomy" id="313628"/>
    <lineage>
        <taxon>Bacteria</taxon>
        <taxon>Pseudomonadati</taxon>
        <taxon>Lentisphaerota</taxon>
        <taxon>Lentisphaeria</taxon>
        <taxon>Lentisphaerales</taxon>
        <taxon>Lentisphaeraceae</taxon>
        <taxon>Lentisphaera</taxon>
    </lineage>
</organism>
<evidence type="ECO:0000256" key="8">
    <source>
        <dbReference type="ARBA" id="ARBA00034617"/>
    </source>
</evidence>
<dbReference type="Gene3D" id="3.40.50.300">
    <property type="entry name" value="P-loop containing nucleotide triphosphate hydrolases"/>
    <property type="match status" value="2"/>
</dbReference>
<dbReference type="GO" id="GO:0003677">
    <property type="term" value="F:DNA binding"/>
    <property type="evidence" value="ECO:0007669"/>
    <property type="project" value="UniProtKB-KW"/>
</dbReference>
<dbReference type="InterPro" id="IPR001650">
    <property type="entry name" value="Helicase_C-like"/>
</dbReference>
<dbReference type="GO" id="GO:0016787">
    <property type="term" value="F:hydrolase activity"/>
    <property type="evidence" value="ECO:0007669"/>
    <property type="project" value="UniProtKB-KW"/>
</dbReference>
<dbReference type="GO" id="GO:0009378">
    <property type="term" value="F:four-way junction helicase activity"/>
    <property type="evidence" value="ECO:0007669"/>
    <property type="project" value="TreeGrafter"/>
</dbReference>
<dbReference type="InterPro" id="IPR014001">
    <property type="entry name" value="Helicase_ATP-bd"/>
</dbReference>
<dbReference type="GO" id="GO:0005694">
    <property type="term" value="C:chromosome"/>
    <property type="evidence" value="ECO:0007669"/>
    <property type="project" value="TreeGrafter"/>
</dbReference>
<keyword evidence="2" id="KW-0547">Nucleotide-binding</keyword>
<dbReference type="SMART" id="SM00487">
    <property type="entry name" value="DEXDc"/>
    <property type="match status" value="1"/>
</dbReference>
<feature type="domain" description="Helicase ATP-binding" evidence="10">
    <location>
        <begin position="432"/>
        <end position="606"/>
    </location>
</feature>
<keyword evidence="4" id="KW-0347">Helicase</keyword>
<dbReference type="InterPro" id="IPR027417">
    <property type="entry name" value="P-loop_NTPase"/>
</dbReference>
<comment type="similarity">
    <text evidence="1">Belongs to the helicase family. RecQ subfamily.</text>
</comment>
<evidence type="ECO:0000256" key="7">
    <source>
        <dbReference type="ARBA" id="ARBA00023235"/>
    </source>
</evidence>
<keyword evidence="13" id="KW-1185">Reference proteome</keyword>
<evidence type="ECO:0000259" key="11">
    <source>
        <dbReference type="PROSITE" id="PS51194"/>
    </source>
</evidence>
<proteinExistence type="inferred from homology"/>
<dbReference type="InterPro" id="IPR004589">
    <property type="entry name" value="DNA_helicase_ATP-dep_RecQ"/>
</dbReference>
<dbReference type="eggNOG" id="COG0514">
    <property type="taxonomic scope" value="Bacteria"/>
</dbReference>
<dbReference type="EC" id="5.6.2.4" evidence="9"/>
<accession>A6DRH8</accession>
<evidence type="ECO:0000256" key="3">
    <source>
        <dbReference type="ARBA" id="ARBA00022801"/>
    </source>
</evidence>
<keyword evidence="3" id="KW-0378">Hydrolase</keyword>
<dbReference type="PANTHER" id="PTHR13710:SF105">
    <property type="entry name" value="ATP-DEPENDENT DNA HELICASE Q1"/>
    <property type="match status" value="1"/>
</dbReference>
<sequence length="1168" mass="135519">MKKFSANYSNTNHNFVFQNLTGEDINSNIFPAICIIGNLLQRGKPTLMSSFLQEELGAIHKKENFSLGLPLIDNTTPKWERIIRGDDYGDYFPARIFYEVLIPKYLEDFKFIQQLLIPELSVNEITQVTVQKFKNQQVDFYLPQAYLVIEIDGSQHSEEVDRDRDLHFEKYNIKTVRITTEELRQENGSFLNKIDEIKNRIERAITSQSNRKLARTGFYSLSDYQKAYSMGIDTNLPEYKSTAIIRFQLLLVELLKRGTLDFSTPWKFEVRDNDITGYAELAIKDLFIWFSNLLQLHKVPFEEPKYSLKTIDEDQSFSNDQESIKIDFSLLKRYTDEFQKHPEVIYVRNDYLDEYRLFMKGDSSMNLKFNRFENYDYFKLSTAKQIQYKLRFGDGEKDEEALLFFTWNLFLQTYSNLNKNSLKFRDGQLSIIANALSGYDTIGLLPTGSGKSICYQLAAILQPAISFVVCPIKSLMYDQKVDLETSFFSRAAILTGDFNGEEKELIQRDFSQGKHFFIYVSPERFQNKDFRRYFKEVNHSFEIAYAVIDEAHCLSEWGHDFRISYLNLSETIKRLCTKCTFLGLTATASVNVLKDIQVEFGIKPENVKTPLNYTREELTFNVVDSTNDKKDVLKREISRLNSPKILSGNKQKDVECGVVFTPVVNGKNGCYEIGLLLSDCLQKDVRYYSGSQAKKHAIKAESFNNYKKAVQDGFKSDDLSIITATKAFGMGVNKGNIYYTIHYGIPSSMEALYQEAGRAGRDKSKFLDRPAECVVLLSQSDNEKVLSEIWDKSCSLEKLDKLMNKVKGDVQTNLFLFSKSLDYIPNEFQIIKKVHSSFTKKGVSGVRVNGSGMGYKAQVEKSLYRLKQLGLVEDWTVTSFFDSGVFEVDYKNFSEDTVKNCLVKTIRNYDKDFDFNSLQTNPKYSFYKKIYQEDDHGDVIDRCILILIHWSYDNFTYSRKQSLKNIYENCRDAANGKITKSEFKDRLEDYFKFSEPTYVLQHVVENPKDFNRWFDVFYRIESKIITGELINKRGFEQLRANLSRFLESYMNNIGLDIISGLTRLVLNDYDNSDGRVRFEVALTNLKSDQNYDSYNIIREIIKVGSFLNDDLKSMLEESIYSIFPEQDVLMELNKRLGGSFSLTILLENNANRLKAANKRIFDGFRKIK</sequence>
<dbReference type="Gene3D" id="3.40.960.10">
    <property type="entry name" value="VSR Endonuclease"/>
    <property type="match status" value="1"/>
</dbReference>
<keyword evidence="5" id="KW-0067">ATP-binding</keyword>
<dbReference type="PROSITE" id="PS51194">
    <property type="entry name" value="HELICASE_CTER"/>
    <property type="match status" value="1"/>
</dbReference>
<dbReference type="RefSeq" id="WP_007280450.1">
    <property type="nucleotide sequence ID" value="NZ_ABCK01000024.1"/>
</dbReference>
<comment type="catalytic activity">
    <reaction evidence="8">
        <text>Couples ATP hydrolysis with the unwinding of duplex DNA by translocating in the 3'-5' direction.</text>
        <dbReference type="EC" id="5.6.2.4"/>
    </reaction>
</comment>
<evidence type="ECO:0000256" key="1">
    <source>
        <dbReference type="ARBA" id="ARBA00005446"/>
    </source>
</evidence>
<dbReference type="GO" id="GO:0005737">
    <property type="term" value="C:cytoplasm"/>
    <property type="evidence" value="ECO:0007669"/>
    <property type="project" value="TreeGrafter"/>
</dbReference>
<dbReference type="InterPro" id="IPR011545">
    <property type="entry name" value="DEAD/DEAH_box_helicase_dom"/>
</dbReference>
<dbReference type="EMBL" id="ABCK01000024">
    <property type="protein sequence ID" value="EDM25788.1"/>
    <property type="molecule type" value="Genomic_DNA"/>
</dbReference>
<evidence type="ECO:0000313" key="12">
    <source>
        <dbReference type="EMBL" id="EDM25788.1"/>
    </source>
</evidence>
<reference evidence="12 13" key="1">
    <citation type="journal article" date="2010" name="J. Bacteriol.">
        <title>Genome sequence of Lentisphaera araneosa HTCC2155T, the type species of the order Lentisphaerales in the phylum Lentisphaerae.</title>
        <authorList>
            <person name="Thrash J.C."/>
            <person name="Cho J.C."/>
            <person name="Vergin K.L."/>
            <person name="Morris R.M."/>
            <person name="Giovannoni S.J."/>
        </authorList>
    </citation>
    <scope>NUCLEOTIDE SEQUENCE [LARGE SCALE GENOMIC DNA]</scope>
    <source>
        <strain evidence="12 13">HTCC2155</strain>
    </source>
</reference>
<evidence type="ECO:0000256" key="6">
    <source>
        <dbReference type="ARBA" id="ARBA00023125"/>
    </source>
</evidence>
<evidence type="ECO:0000259" key="10">
    <source>
        <dbReference type="PROSITE" id="PS51192"/>
    </source>
</evidence>
<dbReference type="OrthoDB" id="9763310at2"/>
<dbReference type="GO" id="GO:0006310">
    <property type="term" value="P:DNA recombination"/>
    <property type="evidence" value="ECO:0007669"/>
    <property type="project" value="InterPro"/>
</dbReference>
<dbReference type="Pfam" id="PF00270">
    <property type="entry name" value="DEAD"/>
    <property type="match status" value="1"/>
</dbReference>
<evidence type="ECO:0000256" key="9">
    <source>
        <dbReference type="ARBA" id="ARBA00034808"/>
    </source>
</evidence>
<protein>
    <recommendedName>
        <fullName evidence="9">DNA 3'-5' helicase</fullName>
        <ecNumber evidence="9">5.6.2.4</ecNumber>
    </recommendedName>
</protein>
<dbReference type="GO" id="GO:0005524">
    <property type="term" value="F:ATP binding"/>
    <property type="evidence" value="ECO:0007669"/>
    <property type="project" value="UniProtKB-KW"/>
</dbReference>
<keyword evidence="6" id="KW-0238">DNA-binding</keyword>
<dbReference type="AlphaFoldDB" id="A6DRH8"/>
<dbReference type="Pfam" id="PF04480">
    <property type="entry name" value="DUF559"/>
    <property type="match status" value="1"/>
</dbReference>
<dbReference type="PANTHER" id="PTHR13710">
    <property type="entry name" value="DNA HELICASE RECQ FAMILY MEMBER"/>
    <property type="match status" value="1"/>
</dbReference>
<dbReference type="Proteomes" id="UP000004947">
    <property type="component" value="Unassembled WGS sequence"/>
</dbReference>
<dbReference type="PROSITE" id="PS51192">
    <property type="entry name" value="HELICASE_ATP_BIND_1"/>
    <property type="match status" value="1"/>
</dbReference>
<dbReference type="eggNOG" id="COG2852">
    <property type="taxonomic scope" value="Bacteria"/>
</dbReference>
<dbReference type="NCBIfam" id="TIGR00614">
    <property type="entry name" value="recQ_fam"/>
    <property type="match status" value="1"/>
</dbReference>
<dbReference type="GO" id="GO:0006281">
    <property type="term" value="P:DNA repair"/>
    <property type="evidence" value="ECO:0007669"/>
    <property type="project" value="TreeGrafter"/>
</dbReference>
<dbReference type="InterPro" id="IPR007569">
    <property type="entry name" value="DUF559"/>
</dbReference>
<gene>
    <name evidence="12" type="ORF">LNTAR_15267</name>
</gene>
<comment type="caution">
    <text evidence="12">The sequence shown here is derived from an EMBL/GenBank/DDBJ whole genome shotgun (WGS) entry which is preliminary data.</text>
</comment>
<evidence type="ECO:0000313" key="13">
    <source>
        <dbReference type="Proteomes" id="UP000004947"/>
    </source>
</evidence>
<keyword evidence="7" id="KW-0413">Isomerase</keyword>